<evidence type="ECO:0000256" key="1">
    <source>
        <dbReference type="SAM" id="MobiDB-lite"/>
    </source>
</evidence>
<feature type="compositionally biased region" description="Low complexity" evidence="1">
    <location>
        <begin position="456"/>
        <end position="474"/>
    </location>
</feature>
<accession>A0ABW2LIZ8</accession>
<proteinExistence type="predicted"/>
<dbReference type="Proteomes" id="UP001596504">
    <property type="component" value="Unassembled WGS sequence"/>
</dbReference>
<feature type="compositionally biased region" description="Low complexity" evidence="1">
    <location>
        <begin position="342"/>
        <end position="400"/>
    </location>
</feature>
<reference evidence="4" key="1">
    <citation type="journal article" date="2019" name="Int. J. Syst. Evol. Microbiol.">
        <title>The Global Catalogue of Microorganisms (GCM) 10K type strain sequencing project: providing services to taxonomists for standard genome sequencing and annotation.</title>
        <authorList>
            <consortium name="The Broad Institute Genomics Platform"/>
            <consortium name="The Broad Institute Genome Sequencing Center for Infectious Disease"/>
            <person name="Wu L."/>
            <person name="Ma J."/>
        </authorList>
    </citation>
    <scope>NUCLEOTIDE SEQUENCE [LARGE SCALE GENOMIC DNA]</scope>
    <source>
        <strain evidence="4">WLHS5</strain>
    </source>
</reference>
<feature type="compositionally biased region" description="Low complexity" evidence="1">
    <location>
        <begin position="1013"/>
        <end position="1044"/>
    </location>
</feature>
<feature type="compositionally biased region" description="Basic and acidic residues" evidence="1">
    <location>
        <begin position="602"/>
        <end position="664"/>
    </location>
</feature>
<dbReference type="RefSeq" id="WP_380666826.1">
    <property type="nucleotide sequence ID" value="NZ_JBHTCJ010000004.1"/>
</dbReference>
<name>A0ABW2LIZ8_9PSEU</name>
<dbReference type="InterPro" id="IPR036689">
    <property type="entry name" value="ESAT-6-like_sf"/>
</dbReference>
<dbReference type="SUPFAM" id="SSF140453">
    <property type="entry name" value="EsxAB dimer-like"/>
    <property type="match status" value="1"/>
</dbReference>
<feature type="compositionally biased region" description="Low complexity" evidence="1">
    <location>
        <begin position="962"/>
        <end position="981"/>
    </location>
</feature>
<dbReference type="InterPro" id="IPR057746">
    <property type="entry name" value="CpnT-like_N"/>
</dbReference>
<gene>
    <name evidence="3" type="ORF">ACFQRI_09745</name>
</gene>
<dbReference type="Gene3D" id="1.10.287.1060">
    <property type="entry name" value="ESAT-6-like"/>
    <property type="match status" value="1"/>
</dbReference>
<keyword evidence="4" id="KW-1185">Reference proteome</keyword>
<feature type="compositionally biased region" description="Low complexity" evidence="1">
    <location>
        <begin position="533"/>
        <end position="564"/>
    </location>
</feature>
<feature type="compositionally biased region" description="Low complexity" evidence="1">
    <location>
        <begin position="409"/>
        <end position="446"/>
    </location>
</feature>
<feature type="compositionally biased region" description="Low complexity" evidence="1">
    <location>
        <begin position="891"/>
        <end position="905"/>
    </location>
</feature>
<evidence type="ECO:0000259" key="2">
    <source>
        <dbReference type="Pfam" id="PF25547"/>
    </source>
</evidence>
<feature type="compositionally biased region" description="Basic and acidic residues" evidence="1">
    <location>
        <begin position="1202"/>
        <end position="1225"/>
    </location>
</feature>
<dbReference type="Pfam" id="PF25547">
    <property type="entry name" value="WXG100_2"/>
    <property type="match status" value="1"/>
</dbReference>
<protein>
    <recommendedName>
        <fullName evidence="2">Outer membrane channel protein CpnT-like N-terminal domain-containing protein</fullName>
    </recommendedName>
</protein>
<feature type="compositionally biased region" description="Gly residues" evidence="1">
    <location>
        <begin position="328"/>
        <end position="340"/>
    </location>
</feature>
<dbReference type="EMBL" id="JBHTCJ010000004">
    <property type="protein sequence ID" value="MFC7341693.1"/>
    <property type="molecule type" value="Genomic_DNA"/>
</dbReference>
<feature type="compositionally biased region" description="Pro residues" evidence="1">
    <location>
        <begin position="879"/>
        <end position="890"/>
    </location>
</feature>
<feature type="compositionally biased region" description="Polar residues" evidence="1">
    <location>
        <begin position="1052"/>
        <end position="1063"/>
    </location>
</feature>
<sequence length="1496" mass="153885">MSNPLVEQAPENPDGPGPLTEGQGSGGWGQGIGIAESVSDISQLKDGSSWVESGLAWGGAAMEGVGLAVDPIGTLLSYGLSWLIEHVEPLNEALDWFAGDPDGVGAYAKTWANVSQAVKQAAEQYDDAVRADTSDWRGAAGDAYRKQAAEKSEALHGAGELADTISSVVEIMGQVVGGVRDFVRDLISDCISRLITYALEAVCSFGLAIPLVAAQATAFISKTVAKIAEVVSKLTRTLSNVSPKLARLAEVFGDIMKTLGDLGKSAAKGVGKVVDKLDVGGKLGDKLAEPAWKKVDDTFGTDVVGKHHAKFGDPSAPDGGSGSDSSEGGSGPDSSGGRGESGARSSQGSSTDGGADASTAGSDAGSADSSGAAGPSGDSGSSAAGGRSDVSESSDSPDAGGRSGDGAGDARTTSSGGDSVADSGAGPRDSQGPSDSAASGRAADGGSPPGGREPEAAPADPGPSRNPAGDSGPASPSPEAPQGGSPSSGAGSATPPADAPSAPASTTAAFADAPPRAPEAPAANTPPPPRPDQPSSAGQAGGAPAAQAGGPNAQAAPRPDAPRAGGPGGWTGTRGSPGALRNAFDGGVPGGPQRSASVPTHRTPEADPRQPAEHAAPSEDRGRSTAESMAREREPEDPFLHRWNADLAETRRPEISDELREKLGGHYHSIKNTPSGLTMVPRGDGPFGTPANREPRASVDPNRFTVEVHGTPGGVRIGDADLTAKELAEVIRGSRGYQEGAPVRLVSCRTGADVPDGSKNFAQQLSEELGVEVLAPSTDAWVDNYGNVYASESRAEFEPNEAGAPQPRFDAPGEWHSFRPDGTKATHESPIPPGHDPKWVRHGQLADDAHRRGVFDRLLGRMREEDFGDPTAGHAHANNPPPNQPTPHPQQPNQAPPQQGQPAPQSNYGPAPQQCYGPAQHGQPVPQSNYGPAAQQGYGPPQSNYGPAPQQGYGPPQPNHGPPQQGQPAPQQGYGPTAQQAHGPTNQQIVAASGGQPTHAPNQGQGGHPQPPQQHAAPAPQHLPQQGFRAQAPQSPSAGAPRPQRGFAQPDAAQSVSPSSPHNTGRPAAQTPSVPRAPQSPAAPHQANGPAAHQGPNGPRAAQGPRPPAPTPTASRPDGPGHADFGPPRTTTEAPRSANAQKVFDDFAPSRSSDQAPVRSTSTRDDSRGIDDFEPKPHDGRGARGPADGESASSSDPAEPENPQHRGPADGRVDETSRVGDDGRAVDLPTAPDRVADPSTELTREYLNNALQAELSRSNPAWEGLQDEHFTPGGELPPGLTREPHAGATAGAMDEVAVDEIYPVVSDKPGVVWRQPDDFLHPKNALFRLDLRSAEQVIDEAGGFRCRDPEMVNIGAHLGVNEVQSAFVSTSRSPEHAVGREPDPESRLPKGLANSSDAELAEFGVKRLPGGGFEQVVYMHEMYHPGGIDTNATYRDAKQMSGYQEGEVLLVGGADAGHIYRSWPRVTRFDGDGKLTSAFVGDPVVNAGFKHQQPQP</sequence>
<feature type="region of interest" description="Disordered" evidence="1">
    <location>
        <begin position="306"/>
        <end position="713"/>
    </location>
</feature>
<feature type="compositionally biased region" description="Low complexity" evidence="1">
    <location>
        <begin position="1185"/>
        <end position="1197"/>
    </location>
</feature>
<feature type="compositionally biased region" description="Low complexity" evidence="1">
    <location>
        <begin position="1094"/>
        <end position="1104"/>
    </location>
</feature>
<feature type="compositionally biased region" description="Polar residues" evidence="1">
    <location>
        <begin position="1129"/>
        <end position="1140"/>
    </location>
</feature>
<feature type="region of interest" description="Disordered" evidence="1">
    <location>
        <begin position="797"/>
        <end position="841"/>
    </location>
</feature>
<feature type="compositionally biased region" description="Polar residues" evidence="1">
    <location>
        <begin position="1150"/>
        <end position="1161"/>
    </location>
</feature>
<evidence type="ECO:0000313" key="3">
    <source>
        <dbReference type="EMBL" id="MFC7341693.1"/>
    </source>
</evidence>
<feature type="region of interest" description="Disordered" evidence="1">
    <location>
        <begin position="1"/>
        <end position="31"/>
    </location>
</feature>
<feature type="domain" description="Outer membrane channel protein CpnT-like N-terminal" evidence="2">
    <location>
        <begin position="83"/>
        <end position="223"/>
    </location>
</feature>
<comment type="caution">
    <text evidence="3">The sequence shown here is derived from an EMBL/GenBank/DDBJ whole genome shotgun (WGS) entry which is preliminary data.</text>
</comment>
<dbReference type="Gene3D" id="3.90.210.10">
    <property type="entry name" value="Heat-Labile Enterotoxin, subunit A"/>
    <property type="match status" value="1"/>
</dbReference>
<feature type="compositionally biased region" description="Low complexity" evidence="1">
    <location>
        <begin position="312"/>
        <end position="327"/>
    </location>
</feature>
<feature type="compositionally biased region" description="Basic and acidic residues" evidence="1">
    <location>
        <begin position="1162"/>
        <end position="1182"/>
    </location>
</feature>
<evidence type="ECO:0000313" key="4">
    <source>
        <dbReference type="Proteomes" id="UP001596504"/>
    </source>
</evidence>
<feature type="compositionally biased region" description="Low complexity" evidence="1">
    <location>
        <begin position="480"/>
        <end position="523"/>
    </location>
</feature>
<feature type="region of interest" description="Disordered" evidence="1">
    <location>
        <begin position="865"/>
        <end position="1240"/>
    </location>
</feature>
<feature type="region of interest" description="Disordered" evidence="1">
    <location>
        <begin position="1370"/>
        <end position="1392"/>
    </location>
</feature>
<feature type="compositionally biased region" description="Low complexity" evidence="1">
    <location>
        <begin position="945"/>
        <end position="954"/>
    </location>
</feature>
<organism evidence="3 4">
    <name type="scientific">Saccharopolyspora griseoalba</name>
    <dbReference type="NCBI Taxonomy" id="1431848"/>
    <lineage>
        <taxon>Bacteria</taxon>
        <taxon>Bacillati</taxon>
        <taxon>Actinomycetota</taxon>
        <taxon>Actinomycetes</taxon>
        <taxon>Pseudonocardiales</taxon>
        <taxon>Pseudonocardiaceae</taxon>
        <taxon>Saccharopolyspora</taxon>
    </lineage>
</organism>
<feature type="compositionally biased region" description="Basic and acidic residues" evidence="1">
    <location>
        <begin position="1373"/>
        <end position="1388"/>
    </location>
</feature>
<feature type="compositionally biased region" description="Basic and acidic residues" evidence="1">
    <location>
        <begin position="811"/>
        <end position="827"/>
    </location>
</feature>